<feature type="transmembrane region" description="Helical" evidence="1">
    <location>
        <begin position="63"/>
        <end position="87"/>
    </location>
</feature>
<gene>
    <name evidence="2" type="ORF">FAB82_26505</name>
</gene>
<evidence type="ECO:0000313" key="3">
    <source>
        <dbReference type="Proteomes" id="UP000308760"/>
    </source>
</evidence>
<dbReference type="Proteomes" id="UP000308760">
    <property type="component" value="Unassembled WGS sequence"/>
</dbReference>
<name>A0A4S8PPD2_9ACTN</name>
<dbReference type="GO" id="GO:0140359">
    <property type="term" value="F:ABC-type transporter activity"/>
    <property type="evidence" value="ECO:0007669"/>
    <property type="project" value="InterPro"/>
</dbReference>
<sequence length="259" mass="27121">MTRSIFTQTLKEQRRGLIGWSIALFAVPMMYVPSYESFAEQGALDMEGGGIYDAMGMGDFNTAAGYLDSTMFSLMGPLLLLIFAITFGARTASQEESGTLDLILAQPVSRTKVLAQRFAALTVQTAIVTGVFGAAILAGASAGNMDLPAGNILAAVVGTGLLALAFGAITQMVGALTGHRASAIGISAIIAVAGYFANNLGGMDPDTEWLRYLSPFYYATGDSPLTNGWNLGLIAVLVILPMATLALSLSTFNRRDLAV</sequence>
<proteinExistence type="predicted"/>
<protein>
    <recommendedName>
        <fullName evidence="4">ABC transporter permease</fullName>
    </recommendedName>
</protein>
<organism evidence="2 3">
    <name type="scientific">Glycomyces buryatensis</name>
    <dbReference type="NCBI Taxonomy" id="2570927"/>
    <lineage>
        <taxon>Bacteria</taxon>
        <taxon>Bacillati</taxon>
        <taxon>Actinomycetota</taxon>
        <taxon>Actinomycetes</taxon>
        <taxon>Glycomycetales</taxon>
        <taxon>Glycomycetaceae</taxon>
        <taxon>Glycomyces</taxon>
    </lineage>
</organism>
<dbReference type="RefSeq" id="WP_136537593.1">
    <property type="nucleotide sequence ID" value="NZ_STGY01000086.1"/>
</dbReference>
<dbReference type="OrthoDB" id="3686802at2"/>
<feature type="transmembrane region" description="Helical" evidence="1">
    <location>
        <begin position="231"/>
        <end position="252"/>
    </location>
</feature>
<keyword evidence="3" id="KW-1185">Reference proteome</keyword>
<dbReference type="PANTHER" id="PTHR37305:SF1">
    <property type="entry name" value="MEMBRANE PROTEIN"/>
    <property type="match status" value="1"/>
</dbReference>
<evidence type="ECO:0008006" key="4">
    <source>
        <dbReference type="Google" id="ProtNLM"/>
    </source>
</evidence>
<reference evidence="3" key="1">
    <citation type="submission" date="2019-04" db="EMBL/GenBank/DDBJ databases">
        <title>Nocardioides xinjiangensis sp. nov.</title>
        <authorList>
            <person name="Liu S."/>
        </authorList>
    </citation>
    <scope>NUCLEOTIDE SEQUENCE [LARGE SCALE GENOMIC DNA]</scope>
    <source>
        <strain evidence="3">18</strain>
    </source>
</reference>
<comment type="caution">
    <text evidence="2">The sequence shown here is derived from an EMBL/GenBank/DDBJ whole genome shotgun (WGS) entry which is preliminary data.</text>
</comment>
<feature type="transmembrane region" description="Helical" evidence="1">
    <location>
        <begin position="152"/>
        <end position="169"/>
    </location>
</feature>
<feature type="transmembrane region" description="Helical" evidence="1">
    <location>
        <begin position="118"/>
        <end position="140"/>
    </location>
</feature>
<dbReference type="GO" id="GO:0005886">
    <property type="term" value="C:plasma membrane"/>
    <property type="evidence" value="ECO:0007669"/>
    <property type="project" value="UniProtKB-SubCell"/>
</dbReference>
<accession>A0A4S8PPD2</accession>
<evidence type="ECO:0000313" key="2">
    <source>
        <dbReference type="EMBL" id="THV32860.1"/>
    </source>
</evidence>
<dbReference type="AlphaFoldDB" id="A0A4S8PPD2"/>
<feature type="transmembrane region" description="Helical" evidence="1">
    <location>
        <begin position="181"/>
        <end position="197"/>
    </location>
</feature>
<dbReference type="EMBL" id="STGY01000086">
    <property type="protein sequence ID" value="THV32860.1"/>
    <property type="molecule type" value="Genomic_DNA"/>
</dbReference>
<keyword evidence="1" id="KW-0812">Transmembrane</keyword>
<dbReference type="PANTHER" id="PTHR37305">
    <property type="entry name" value="INTEGRAL MEMBRANE PROTEIN-RELATED"/>
    <property type="match status" value="1"/>
</dbReference>
<evidence type="ECO:0000256" key="1">
    <source>
        <dbReference type="SAM" id="Phobius"/>
    </source>
</evidence>
<keyword evidence="1" id="KW-0472">Membrane</keyword>
<reference evidence="2 3" key="2">
    <citation type="submission" date="2019-05" db="EMBL/GenBank/DDBJ databases">
        <title>Glycomyces buryatensis sp. nov.</title>
        <authorList>
            <person name="Nikitina E."/>
        </authorList>
    </citation>
    <scope>NUCLEOTIDE SEQUENCE [LARGE SCALE GENOMIC DNA]</scope>
    <source>
        <strain evidence="2 3">18</strain>
    </source>
</reference>
<keyword evidence="1" id="KW-1133">Transmembrane helix</keyword>
<dbReference type="Pfam" id="PF12679">
    <property type="entry name" value="ABC2_membrane_2"/>
    <property type="match status" value="1"/>
</dbReference>